<comment type="similarity">
    <text evidence="1">Belongs to the CdaR family.</text>
</comment>
<keyword evidence="6" id="KW-1185">Reference proteome</keyword>
<dbReference type="InterPro" id="IPR025736">
    <property type="entry name" value="PucR_C-HTH_dom"/>
</dbReference>
<dbReference type="InterPro" id="IPR051448">
    <property type="entry name" value="CdaR-like_regulators"/>
</dbReference>
<dbReference type="InterPro" id="IPR041522">
    <property type="entry name" value="CdaR_GGDEF"/>
</dbReference>
<dbReference type="EMBL" id="CP087164">
    <property type="protein sequence ID" value="UGS36946.1"/>
    <property type="molecule type" value="Genomic_DNA"/>
</dbReference>
<feature type="domain" description="RsbT co-antagonist protein RsbRD N-terminal" evidence="3">
    <location>
        <begin position="29"/>
        <end position="170"/>
    </location>
</feature>
<name>A0A9E7C113_9ACTN</name>
<evidence type="ECO:0000313" key="5">
    <source>
        <dbReference type="EMBL" id="UGS36946.1"/>
    </source>
</evidence>
<dbReference type="InterPro" id="IPR042070">
    <property type="entry name" value="PucR_C-HTH_sf"/>
</dbReference>
<dbReference type="InterPro" id="IPR025751">
    <property type="entry name" value="RsbRD_N_dom"/>
</dbReference>
<feature type="domain" description="PucR C-terminal helix-turn-helix" evidence="2">
    <location>
        <begin position="355"/>
        <end position="411"/>
    </location>
</feature>
<evidence type="ECO:0000259" key="3">
    <source>
        <dbReference type="Pfam" id="PF14361"/>
    </source>
</evidence>
<proteinExistence type="inferred from homology"/>
<feature type="domain" description="CdaR GGDEF-like" evidence="4">
    <location>
        <begin position="183"/>
        <end position="304"/>
    </location>
</feature>
<evidence type="ECO:0000259" key="4">
    <source>
        <dbReference type="Pfam" id="PF17853"/>
    </source>
</evidence>
<evidence type="ECO:0000313" key="6">
    <source>
        <dbReference type="Proteomes" id="UP001162834"/>
    </source>
</evidence>
<dbReference type="Proteomes" id="UP001162834">
    <property type="component" value="Chromosome"/>
</dbReference>
<gene>
    <name evidence="5" type="ORF">DSM104329_03358</name>
</gene>
<evidence type="ECO:0008006" key="7">
    <source>
        <dbReference type="Google" id="ProtNLM"/>
    </source>
</evidence>
<dbReference type="Pfam" id="PF14361">
    <property type="entry name" value="RsbRD_N"/>
    <property type="match status" value="1"/>
</dbReference>
<dbReference type="Pfam" id="PF13556">
    <property type="entry name" value="HTH_30"/>
    <property type="match status" value="1"/>
</dbReference>
<dbReference type="RefSeq" id="WP_259311009.1">
    <property type="nucleotide sequence ID" value="NZ_CP087164.1"/>
</dbReference>
<dbReference type="Pfam" id="PF17853">
    <property type="entry name" value="GGDEF_2"/>
    <property type="match status" value="1"/>
</dbReference>
<dbReference type="Gene3D" id="1.10.10.2840">
    <property type="entry name" value="PucR C-terminal helix-turn-helix domain"/>
    <property type="match status" value="1"/>
</dbReference>
<evidence type="ECO:0000259" key="2">
    <source>
        <dbReference type="Pfam" id="PF13556"/>
    </source>
</evidence>
<protein>
    <recommendedName>
        <fullName evidence="7">PucR family transcriptional regulator</fullName>
    </recommendedName>
</protein>
<reference evidence="5" key="1">
    <citation type="journal article" date="2022" name="Int. J. Syst. Evol. Microbiol.">
        <title>Pseudomonas aegrilactucae sp. nov. and Pseudomonas morbosilactucae sp. nov., pathogens causing bacterial rot of lettuce in Japan.</title>
        <authorList>
            <person name="Sawada H."/>
            <person name="Fujikawa T."/>
            <person name="Satou M."/>
        </authorList>
    </citation>
    <scope>NUCLEOTIDE SEQUENCE</scope>
    <source>
        <strain evidence="5">0166_1</strain>
    </source>
</reference>
<dbReference type="PANTHER" id="PTHR33744:SF1">
    <property type="entry name" value="DNA-BINDING TRANSCRIPTIONAL ACTIVATOR ADER"/>
    <property type="match status" value="1"/>
</dbReference>
<evidence type="ECO:0000256" key="1">
    <source>
        <dbReference type="ARBA" id="ARBA00006754"/>
    </source>
</evidence>
<accession>A0A9E7C113</accession>
<dbReference type="AlphaFoldDB" id="A0A9E7C113"/>
<sequence length="424" mass="46697">MRTTTIAPTHSGRDEVNEIVEAMSAELDQLARVLTDMIHEKIAELDDDIYVWTLQSVRANLGLIVTLLREGTAPSSAQAPPEALAYAKEYVRRALPFELLGRAYRIGQASLSRYWLERLHARTDDPDDLVDTFGFLSDWLFAWVETLEHQLTEFYMREREQWVRGAAAVRAAEVRALLEGARVDVHETSKRLAYNLDRHHVAFVIWSDEADRDAGDGAAVRFGEMERLAVRVAASLGAHAPLIVPQGHHLACWTGFHEPPVLADPPLAEDEDEGAGLRVALGAASPGLDGFCISHREALQARRVAKLDSRGDAPCTAFADVALDVLTTQDAGEALRFVARELGPLAAGDEAARRLTATLRAFLDEGSSFVRASRLLGVHENTVAYRVHRAEELLGHRVAERQLELRVALRLAQLLGPEAIAPPA</sequence>
<dbReference type="PANTHER" id="PTHR33744">
    <property type="entry name" value="CARBOHYDRATE DIACID REGULATOR"/>
    <property type="match status" value="1"/>
</dbReference>
<organism evidence="5 6">
    <name type="scientific">Capillimicrobium parvum</name>
    <dbReference type="NCBI Taxonomy" id="2884022"/>
    <lineage>
        <taxon>Bacteria</taxon>
        <taxon>Bacillati</taxon>
        <taxon>Actinomycetota</taxon>
        <taxon>Thermoleophilia</taxon>
        <taxon>Solirubrobacterales</taxon>
        <taxon>Capillimicrobiaceae</taxon>
        <taxon>Capillimicrobium</taxon>
    </lineage>
</organism>
<dbReference type="KEGG" id="sbae:DSM104329_03358"/>